<dbReference type="GO" id="GO:0000155">
    <property type="term" value="F:phosphorelay sensor kinase activity"/>
    <property type="evidence" value="ECO:0007669"/>
    <property type="project" value="InterPro"/>
</dbReference>
<proteinExistence type="predicted"/>
<keyword evidence="11" id="KW-1185">Reference proteome</keyword>
<keyword evidence="5 8" id="KW-0812">Transmembrane</keyword>
<evidence type="ECO:0000313" key="10">
    <source>
        <dbReference type="EMBL" id="SNS98310.1"/>
    </source>
</evidence>
<dbReference type="InterPro" id="IPR005467">
    <property type="entry name" value="His_kinase_dom"/>
</dbReference>
<dbReference type="SUPFAM" id="SSF55874">
    <property type="entry name" value="ATPase domain of HSP90 chaperone/DNA topoisomerase II/histidine kinase"/>
    <property type="match status" value="1"/>
</dbReference>
<dbReference type="Gene3D" id="1.10.287.130">
    <property type="match status" value="1"/>
</dbReference>
<evidence type="ECO:0000256" key="2">
    <source>
        <dbReference type="ARBA" id="ARBA00012438"/>
    </source>
</evidence>
<reference evidence="11" key="1">
    <citation type="submission" date="2017-06" db="EMBL/GenBank/DDBJ databases">
        <authorList>
            <person name="Varghese N."/>
            <person name="Submissions S."/>
        </authorList>
    </citation>
    <scope>NUCLEOTIDE SEQUENCE [LARGE SCALE GENOMIC DNA]</scope>
    <source>
        <strain evidence="11">NKM1</strain>
    </source>
</reference>
<evidence type="ECO:0000313" key="11">
    <source>
        <dbReference type="Proteomes" id="UP000198432"/>
    </source>
</evidence>
<keyword evidence="4" id="KW-0808">Transferase</keyword>
<feature type="transmembrane region" description="Helical" evidence="8">
    <location>
        <begin position="9"/>
        <end position="27"/>
    </location>
</feature>
<feature type="transmembrane region" description="Helical" evidence="8">
    <location>
        <begin position="136"/>
        <end position="155"/>
    </location>
</feature>
<dbReference type="Proteomes" id="UP000198432">
    <property type="component" value="Unassembled WGS sequence"/>
</dbReference>
<dbReference type="PROSITE" id="PS50109">
    <property type="entry name" value="HIS_KIN"/>
    <property type="match status" value="1"/>
</dbReference>
<dbReference type="AlphaFoldDB" id="A0A239IXG4"/>
<evidence type="ECO:0000256" key="4">
    <source>
        <dbReference type="ARBA" id="ARBA00022679"/>
    </source>
</evidence>
<evidence type="ECO:0000256" key="7">
    <source>
        <dbReference type="ARBA" id="ARBA00022989"/>
    </source>
</evidence>
<dbReference type="CDD" id="cd00082">
    <property type="entry name" value="HisKA"/>
    <property type="match status" value="1"/>
</dbReference>
<keyword evidence="3" id="KW-0597">Phosphoprotein</keyword>
<evidence type="ECO:0000256" key="6">
    <source>
        <dbReference type="ARBA" id="ARBA00022777"/>
    </source>
</evidence>
<dbReference type="InterPro" id="IPR003661">
    <property type="entry name" value="HisK_dim/P_dom"/>
</dbReference>
<dbReference type="InterPro" id="IPR003594">
    <property type="entry name" value="HATPase_dom"/>
</dbReference>
<keyword evidence="8" id="KW-0472">Membrane</keyword>
<dbReference type="InterPro" id="IPR036097">
    <property type="entry name" value="HisK_dim/P_sf"/>
</dbReference>
<protein>
    <recommendedName>
        <fullName evidence="2">histidine kinase</fullName>
        <ecNumber evidence="2">2.7.13.3</ecNumber>
    </recommendedName>
</protein>
<keyword evidence="6 10" id="KW-0418">Kinase</keyword>
<dbReference type="Gene3D" id="3.30.565.10">
    <property type="entry name" value="Histidine kinase-like ATPase, C-terminal domain"/>
    <property type="match status" value="1"/>
</dbReference>
<dbReference type="OrthoDB" id="1522504at2"/>
<dbReference type="Pfam" id="PF00512">
    <property type="entry name" value="HisKA"/>
    <property type="match status" value="1"/>
</dbReference>
<sequence length="425" mass="48590">MRILTKTSLYYLLVSFVVFMVGGFSFYKIMQAEIYDEVDDQLFTDKENIIAFIREHDRLPSVTSGISEAIIVREAQAVSPTIEELADTLIFSSYDEELVPFRYLTFTAYQNDKPYEYTILKSLIDFQDLFESTMLAMGWIFLLLLVGLGAVNYLINKYIWRHFYQTLHKVKRYSLSQYKPLQLKSSTTTEFQELNEVLLAMTEKIQSDYYNLKEFTENASHEIQTPLAIVNSKLELFMQSENLTEQQALLVEEMYASTSRLSRLNKSLILLTRIGNREFKEHEEIPLHELIAEQLEQLEEMASMRGLELLPPALEPTRVYMNRGLAEVLVSNLLVNAIRHNYDGGNISVLLRNGELCVRNTGKVLQGPADQLFGRFMSGSDAGGSLGIGLALVKKICDLYNIKPTYSFSGGMHRLCIRFSLQGSS</sequence>
<dbReference type="EMBL" id="FZOQ01000019">
    <property type="protein sequence ID" value="SNS98310.1"/>
    <property type="molecule type" value="Genomic_DNA"/>
</dbReference>
<name>A0A239IXG4_9BACT</name>
<dbReference type="InterPro" id="IPR050428">
    <property type="entry name" value="TCS_sensor_his_kinase"/>
</dbReference>
<accession>A0A239IXG4</accession>
<dbReference type="EC" id="2.7.13.3" evidence="2"/>
<dbReference type="SMART" id="SM00387">
    <property type="entry name" value="HATPase_c"/>
    <property type="match status" value="1"/>
</dbReference>
<evidence type="ECO:0000256" key="5">
    <source>
        <dbReference type="ARBA" id="ARBA00022692"/>
    </source>
</evidence>
<dbReference type="PANTHER" id="PTHR45436">
    <property type="entry name" value="SENSOR HISTIDINE KINASE YKOH"/>
    <property type="match status" value="1"/>
</dbReference>
<evidence type="ECO:0000256" key="8">
    <source>
        <dbReference type="SAM" id="Phobius"/>
    </source>
</evidence>
<organism evidence="10 11">
    <name type="scientific">Pontibacter ummariensis</name>
    <dbReference type="NCBI Taxonomy" id="1610492"/>
    <lineage>
        <taxon>Bacteria</taxon>
        <taxon>Pseudomonadati</taxon>
        <taxon>Bacteroidota</taxon>
        <taxon>Cytophagia</taxon>
        <taxon>Cytophagales</taxon>
        <taxon>Hymenobacteraceae</taxon>
        <taxon>Pontibacter</taxon>
    </lineage>
</organism>
<gene>
    <name evidence="10" type="ORF">SAMN06296052_11963</name>
</gene>
<feature type="domain" description="Histidine kinase" evidence="9">
    <location>
        <begin position="218"/>
        <end position="412"/>
    </location>
</feature>
<dbReference type="Pfam" id="PF02518">
    <property type="entry name" value="HATPase_c"/>
    <property type="match status" value="1"/>
</dbReference>
<dbReference type="InterPro" id="IPR036890">
    <property type="entry name" value="HATPase_C_sf"/>
</dbReference>
<keyword evidence="7 8" id="KW-1133">Transmembrane helix</keyword>
<evidence type="ECO:0000259" key="9">
    <source>
        <dbReference type="PROSITE" id="PS50109"/>
    </source>
</evidence>
<evidence type="ECO:0000256" key="1">
    <source>
        <dbReference type="ARBA" id="ARBA00000085"/>
    </source>
</evidence>
<comment type="catalytic activity">
    <reaction evidence="1">
        <text>ATP + protein L-histidine = ADP + protein N-phospho-L-histidine.</text>
        <dbReference type="EC" id="2.7.13.3"/>
    </reaction>
</comment>
<dbReference type="GO" id="GO:0005886">
    <property type="term" value="C:plasma membrane"/>
    <property type="evidence" value="ECO:0007669"/>
    <property type="project" value="TreeGrafter"/>
</dbReference>
<dbReference type="PANTHER" id="PTHR45436:SF5">
    <property type="entry name" value="SENSOR HISTIDINE KINASE TRCS"/>
    <property type="match status" value="1"/>
</dbReference>
<dbReference type="RefSeq" id="WP_089320684.1">
    <property type="nucleotide sequence ID" value="NZ_FZOQ01000019.1"/>
</dbReference>
<dbReference type="SUPFAM" id="SSF47384">
    <property type="entry name" value="Homodimeric domain of signal transducing histidine kinase"/>
    <property type="match status" value="1"/>
</dbReference>
<dbReference type="SMART" id="SM00388">
    <property type="entry name" value="HisKA"/>
    <property type="match status" value="1"/>
</dbReference>
<evidence type="ECO:0000256" key="3">
    <source>
        <dbReference type="ARBA" id="ARBA00022553"/>
    </source>
</evidence>